<dbReference type="Pfam" id="PF00664">
    <property type="entry name" value="ABC_membrane"/>
    <property type="match status" value="1"/>
</dbReference>
<evidence type="ECO:0000313" key="11">
    <source>
        <dbReference type="Proteomes" id="UP001501183"/>
    </source>
</evidence>
<dbReference type="SUPFAM" id="SSF52540">
    <property type="entry name" value="P-loop containing nucleoside triphosphate hydrolases"/>
    <property type="match status" value="1"/>
</dbReference>
<dbReference type="EMBL" id="BAABFB010000050">
    <property type="protein sequence ID" value="GAA4482422.1"/>
    <property type="molecule type" value="Genomic_DNA"/>
</dbReference>
<gene>
    <name evidence="10" type="ORF">GCM10023094_32300</name>
</gene>
<keyword evidence="6 7" id="KW-0472">Membrane</keyword>
<dbReference type="Pfam" id="PF00005">
    <property type="entry name" value="ABC_tran"/>
    <property type="match status" value="1"/>
</dbReference>
<feature type="transmembrane region" description="Helical" evidence="7">
    <location>
        <begin position="158"/>
        <end position="179"/>
    </location>
</feature>
<dbReference type="PROSITE" id="PS00211">
    <property type="entry name" value="ABC_TRANSPORTER_1"/>
    <property type="match status" value="1"/>
</dbReference>
<dbReference type="Gene3D" id="3.40.50.300">
    <property type="entry name" value="P-loop containing nucleotide triphosphate hydrolases"/>
    <property type="match status" value="1"/>
</dbReference>
<evidence type="ECO:0000256" key="5">
    <source>
        <dbReference type="ARBA" id="ARBA00022989"/>
    </source>
</evidence>
<dbReference type="Proteomes" id="UP001501183">
    <property type="component" value="Unassembled WGS sequence"/>
</dbReference>
<keyword evidence="11" id="KW-1185">Reference proteome</keyword>
<feature type="transmembrane region" description="Helical" evidence="7">
    <location>
        <begin position="53"/>
        <end position="74"/>
    </location>
</feature>
<dbReference type="InterPro" id="IPR003593">
    <property type="entry name" value="AAA+_ATPase"/>
</dbReference>
<evidence type="ECO:0000259" key="9">
    <source>
        <dbReference type="PROSITE" id="PS50929"/>
    </source>
</evidence>
<proteinExistence type="predicted"/>
<protein>
    <submittedName>
        <fullName evidence="10">ABC transporter ATP-binding protein</fullName>
    </submittedName>
</protein>
<dbReference type="InterPro" id="IPR036640">
    <property type="entry name" value="ABC1_TM_sf"/>
</dbReference>
<feature type="domain" description="ABC transporter" evidence="8">
    <location>
        <begin position="338"/>
        <end position="571"/>
    </location>
</feature>
<sequence length="582" mass="61640">MSWPNVRLLWSFIRPHRRMLFLGIVLGLTFTAASLAIPMVIKVILDALGSGTSMTAPIVILAGILVVAGVIGFVQHNLMGALAAQVVFDARESMVRKYFRATVASVTKRPSGELVTRVTSDTVLLREAASSSLVELVNGTVAIVGTLVLMAVLDPVLLGTMVAALVVVGVAASGLMPLIGKSQRLAQESVGRMGGGLEGALRAIRTVKASRAEAREAERIIVDARDSQQHSLRAVRATAVVWTVVSGGMQLAVAGILAFGAWRVSTGVLAVSSLIAFLLYAFQLLPPVSQLATNVAMIQSGIAAAARIREVQDMEVEEAVDAQVVDLRPRAAAGVPVLELVDVTARYAPGADPSLRSVSAVIPSRGHTAIVGPSGAGKTTLFSLLLRFLHPEQGEILLDGVPYSTLPFDQVRSRLAYVEQETPIVPGTVRSNVQFTYPEATEDEIWAALRAVHLDDAVRAMPNGLDTDLTASSVSGGQRQRIALARAIVRRPEVLLLDEATAQIDGRTEAAIQDVITELAQTGAVVTIAHRLSTVIDADTILVMEQGCIRARGTHAELMASDELYRDLVTALRIAPEAALAG</sequence>
<evidence type="ECO:0000256" key="2">
    <source>
        <dbReference type="ARBA" id="ARBA00022692"/>
    </source>
</evidence>
<name>A0ABP8P5N2_9NOCA</name>
<feature type="transmembrane region" description="Helical" evidence="7">
    <location>
        <begin position="133"/>
        <end position="152"/>
    </location>
</feature>
<dbReference type="InterPro" id="IPR027417">
    <property type="entry name" value="P-loop_NTPase"/>
</dbReference>
<dbReference type="SMART" id="SM00382">
    <property type="entry name" value="AAA"/>
    <property type="match status" value="1"/>
</dbReference>
<feature type="transmembrane region" description="Helical" evidence="7">
    <location>
        <begin position="239"/>
        <end position="262"/>
    </location>
</feature>
<dbReference type="PANTHER" id="PTHR43394:SF1">
    <property type="entry name" value="ATP-BINDING CASSETTE SUB-FAMILY B MEMBER 10, MITOCHONDRIAL"/>
    <property type="match status" value="1"/>
</dbReference>
<organism evidence="10 11">
    <name type="scientific">Rhodococcus olei</name>
    <dbReference type="NCBI Taxonomy" id="2161675"/>
    <lineage>
        <taxon>Bacteria</taxon>
        <taxon>Bacillati</taxon>
        <taxon>Actinomycetota</taxon>
        <taxon>Actinomycetes</taxon>
        <taxon>Mycobacteriales</taxon>
        <taxon>Nocardiaceae</taxon>
        <taxon>Rhodococcus</taxon>
    </lineage>
</organism>
<dbReference type="PROSITE" id="PS50929">
    <property type="entry name" value="ABC_TM1F"/>
    <property type="match status" value="1"/>
</dbReference>
<keyword evidence="4 10" id="KW-0067">ATP-binding</keyword>
<reference evidence="11" key="1">
    <citation type="journal article" date="2019" name="Int. J. Syst. Evol. Microbiol.">
        <title>The Global Catalogue of Microorganisms (GCM) 10K type strain sequencing project: providing services to taxonomists for standard genome sequencing and annotation.</title>
        <authorList>
            <consortium name="The Broad Institute Genomics Platform"/>
            <consortium name="The Broad Institute Genome Sequencing Center for Infectious Disease"/>
            <person name="Wu L."/>
            <person name="Ma J."/>
        </authorList>
    </citation>
    <scope>NUCLEOTIDE SEQUENCE [LARGE SCALE GENOMIC DNA]</scope>
    <source>
        <strain evidence="11">JCM 32206</strain>
    </source>
</reference>
<accession>A0ABP8P5N2</accession>
<dbReference type="SUPFAM" id="SSF90123">
    <property type="entry name" value="ABC transporter transmembrane region"/>
    <property type="match status" value="1"/>
</dbReference>
<dbReference type="PROSITE" id="PS50893">
    <property type="entry name" value="ABC_TRANSPORTER_2"/>
    <property type="match status" value="1"/>
</dbReference>
<comment type="caution">
    <text evidence="10">The sequence shown here is derived from an EMBL/GenBank/DDBJ whole genome shotgun (WGS) entry which is preliminary data.</text>
</comment>
<comment type="subcellular location">
    <subcellularLocation>
        <location evidence="1">Cell membrane</location>
        <topology evidence="1">Multi-pass membrane protein</topology>
    </subcellularLocation>
</comment>
<keyword evidence="3" id="KW-0547">Nucleotide-binding</keyword>
<dbReference type="GO" id="GO:0005524">
    <property type="term" value="F:ATP binding"/>
    <property type="evidence" value="ECO:0007669"/>
    <property type="project" value="UniProtKB-KW"/>
</dbReference>
<dbReference type="PANTHER" id="PTHR43394">
    <property type="entry name" value="ATP-DEPENDENT PERMEASE MDL1, MITOCHONDRIAL"/>
    <property type="match status" value="1"/>
</dbReference>
<dbReference type="Gene3D" id="1.20.1560.10">
    <property type="entry name" value="ABC transporter type 1, transmembrane domain"/>
    <property type="match status" value="1"/>
</dbReference>
<evidence type="ECO:0000256" key="4">
    <source>
        <dbReference type="ARBA" id="ARBA00022840"/>
    </source>
</evidence>
<feature type="transmembrane region" description="Helical" evidence="7">
    <location>
        <begin position="20"/>
        <end position="41"/>
    </location>
</feature>
<dbReference type="CDD" id="cd18551">
    <property type="entry name" value="ABC_6TM_LmrA_like"/>
    <property type="match status" value="1"/>
</dbReference>
<evidence type="ECO:0000256" key="7">
    <source>
        <dbReference type="SAM" id="Phobius"/>
    </source>
</evidence>
<evidence type="ECO:0000313" key="10">
    <source>
        <dbReference type="EMBL" id="GAA4482422.1"/>
    </source>
</evidence>
<keyword evidence="2 7" id="KW-0812">Transmembrane</keyword>
<evidence type="ECO:0000259" key="8">
    <source>
        <dbReference type="PROSITE" id="PS50893"/>
    </source>
</evidence>
<dbReference type="InterPro" id="IPR039421">
    <property type="entry name" value="Type_1_exporter"/>
</dbReference>
<evidence type="ECO:0000256" key="3">
    <source>
        <dbReference type="ARBA" id="ARBA00022741"/>
    </source>
</evidence>
<evidence type="ECO:0000256" key="1">
    <source>
        <dbReference type="ARBA" id="ARBA00004651"/>
    </source>
</evidence>
<dbReference type="InterPro" id="IPR017871">
    <property type="entry name" value="ABC_transporter-like_CS"/>
</dbReference>
<dbReference type="InterPro" id="IPR003439">
    <property type="entry name" value="ABC_transporter-like_ATP-bd"/>
</dbReference>
<keyword evidence="5 7" id="KW-1133">Transmembrane helix</keyword>
<evidence type="ECO:0000256" key="6">
    <source>
        <dbReference type="ARBA" id="ARBA00023136"/>
    </source>
</evidence>
<feature type="transmembrane region" description="Helical" evidence="7">
    <location>
        <begin position="268"/>
        <end position="285"/>
    </location>
</feature>
<dbReference type="InterPro" id="IPR011527">
    <property type="entry name" value="ABC1_TM_dom"/>
</dbReference>
<feature type="domain" description="ABC transmembrane type-1" evidence="9">
    <location>
        <begin position="21"/>
        <end position="300"/>
    </location>
</feature>